<dbReference type="InterPro" id="IPR045312">
    <property type="entry name" value="PCBER-like"/>
</dbReference>
<feature type="domain" description="NmrA-like" evidence="3">
    <location>
        <begin position="7"/>
        <end position="146"/>
    </location>
</feature>
<reference evidence="4" key="2">
    <citation type="journal article" date="2023" name="IMA Fungus">
        <title>Comparative genomic study of the Penicillium genus elucidates a diverse pangenome and 15 lateral gene transfer events.</title>
        <authorList>
            <person name="Petersen C."/>
            <person name="Sorensen T."/>
            <person name="Nielsen M.R."/>
            <person name="Sondergaard T.E."/>
            <person name="Sorensen J.L."/>
            <person name="Fitzpatrick D.A."/>
            <person name="Frisvad J.C."/>
            <person name="Nielsen K.L."/>
        </authorList>
    </citation>
    <scope>NUCLEOTIDE SEQUENCE</scope>
    <source>
        <strain evidence="4">IBT 30069</strain>
    </source>
</reference>
<protein>
    <recommendedName>
        <fullName evidence="3">NmrA-like domain-containing protein</fullName>
    </recommendedName>
</protein>
<name>A0A9W9K526_9EURO</name>
<dbReference type="GO" id="GO:0016491">
    <property type="term" value="F:oxidoreductase activity"/>
    <property type="evidence" value="ECO:0007669"/>
    <property type="project" value="UniProtKB-KW"/>
</dbReference>
<evidence type="ECO:0000256" key="2">
    <source>
        <dbReference type="ARBA" id="ARBA00023002"/>
    </source>
</evidence>
<evidence type="ECO:0000256" key="1">
    <source>
        <dbReference type="ARBA" id="ARBA00022857"/>
    </source>
</evidence>
<dbReference type="InterPro" id="IPR008030">
    <property type="entry name" value="NmrA-like"/>
</dbReference>
<accession>A0A9W9K526</accession>
<dbReference type="Gene3D" id="3.90.25.10">
    <property type="entry name" value="UDP-galactose 4-epimerase, domain 1"/>
    <property type="match status" value="1"/>
</dbReference>
<dbReference type="InterPro" id="IPR036291">
    <property type="entry name" value="NAD(P)-bd_dom_sf"/>
</dbReference>
<comment type="caution">
    <text evidence="4">The sequence shown here is derived from an EMBL/GenBank/DDBJ whole genome shotgun (WGS) entry which is preliminary data.</text>
</comment>
<proteinExistence type="predicted"/>
<dbReference type="SUPFAM" id="SSF51735">
    <property type="entry name" value="NAD(P)-binding Rossmann-fold domains"/>
    <property type="match status" value="1"/>
</dbReference>
<evidence type="ECO:0000259" key="3">
    <source>
        <dbReference type="Pfam" id="PF05368"/>
    </source>
</evidence>
<organism evidence="4 5">
    <name type="scientific">Penicillium angulare</name>
    <dbReference type="NCBI Taxonomy" id="116970"/>
    <lineage>
        <taxon>Eukaryota</taxon>
        <taxon>Fungi</taxon>
        <taxon>Dikarya</taxon>
        <taxon>Ascomycota</taxon>
        <taxon>Pezizomycotina</taxon>
        <taxon>Eurotiomycetes</taxon>
        <taxon>Eurotiomycetidae</taxon>
        <taxon>Eurotiales</taxon>
        <taxon>Aspergillaceae</taxon>
        <taxon>Penicillium</taxon>
    </lineage>
</organism>
<gene>
    <name evidence="4" type="ORF">N7456_008981</name>
</gene>
<keyword evidence="5" id="KW-1185">Reference proteome</keyword>
<dbReference type="EMBL" id="JAPQKH010000006">
    <property type="protein sequence ID" value="KAJ5093120.1"/>
    <property type="molecule type" value="Genomic_DNA"/>
</dbReference>
<keyword evidence="2" id="KW-0560">Oxidoreductase</keyword>
<reference evidence="4" key="1">
    <citation type="submission" date="2022-11" db="EMBL/GenBank/DDBJ databases">
        <authorList>
            <person name="Petersen C."/>
        </authorList>
    </citation>
    <scope>NUCLEOTIDE SEQUENCE</scope>
    <source>
        <strain evidence="4">IBT 30069</strain>
    </source>
</reference>
<dbReference type="AlphaFoldDB" id="A0A9W9K526"/>
<evidence type="ECO:0000313" key="4">
    <source>
        <dbReference type="EMBL" id="KAJ5093120.1"/>
    </source>
</evidence>
<dbReference type="CDD" id="cd05259">
    <property type="entry name" value="PCBER_SDR_a"/>
    <property type="match status" value="1"/>
</dbReference>
<dbReference type="Gene3D" id="3.40.50.720">
    <property type="entry name" value="NAD(P)-binding Rossmann-like Domain"/>
    <property type="match status" value="1"/>
</dbReference>
<keyword evidence="1" id="KW-0521">NADP</keyword>
<dbReference type="PANTHER" id="PTHR47706:SF7">
    <property type="entry name" value="CIPA-LIKE, PUTATIVE (AFU_ORTHOLOGUE AFUA_1G01630)-RELATED"/>
    <property type="match status" value="1"/>
</dbReference>
<sequence length="320" mass="34474">MPNYITNVAIVGATGHSGSFMAAALLNSGKHKVTALTRSGSQKPLSPGIESKEIDYSKPETIVEALKGQDALVITLSGFAPEGTELQLIKAAGEAGVKWVLPNDWSPDTTNEAVNKDISVFAPKAALRKTVAELGQVNFISISTGFWYEWSLAIPAAFGVDLLNHSATFFDDGEQKITTSTWPQVGRAVAALLSLPIRAEGSDSEACLENFKNQVVYVKSFTVSQKDMLASALRVTGTKESDWTISTEPAAERYANGLQAIKEGDRIGFAKMLYTRIFYKDGNGNIEHKGTLNALLGLPSEDIDEATKVAIDRSKTDPWS</sequence>
<evidence type="ECO:0000313" key="5">
    <source>
        <dbReference type="Proteomes" id="UP001149165"/>
    </source>
</evidence>
<dbReference type="InterPro" id="IPR051609">
    <property type="entry name" value="NmrA/Isoflavone_reductase-like"/>
</dbReference>
<dbReference type="PANTHER" id="PTHR47706">
    <property type="entry name" value="NMRA-LIKE FAMILY PROTEIN"/>
    <property type="match status" value="1"/>
</dbReference>
<dbReference type="Proteomes" id="UP001149165">
    <property type="component" value="Unassembled WGS sequence"/>
</dbReference>
<dbReference type="OrthoDB" id="9974981at2759"/>
<dbReference type="Pfam" id="PF05368">
    <property type="entry name" value="NmrA"/>
    <property type="match status" value="1"/>
</dbReference>